<dbReference type="SUPFAM" id="SSF64484">
    <property type="entry name" value="beta and beta-prime subunits of DNA dependent RNA-polymerase"/>
    <property type="match status" value="1"/>
</dbReference>
<evidence type="ECO:0000313" key="8">
    <source>
        <dbReference type="Proteomes" id="UP000034135"/>
    </source>
</evidence>
<dbReference type="GO" id="GO:0003677">
    <property type="term" value="F:DNA binding"/>
    <property type="evidence" value="ECO:0007669"/>
    <property type="project" value="InterPro"/>
</dbReference>
<dbReference type="PANTHER" id="PTHR48443:SF1">
    <property type="entry name" value="DNA-DIRECTED RNA POLYMERASE SUBUNIT BETA"/>
    <property type="match status" value="1"/>
</dbReference>
<dbReference type="Gene3D" id="1.10.274.100">
    <property type="entry name" value="RNA polymerase Rpb1, domain 3"/>
    <property type="match status" value="1"/>
</dbReference>
<name>A0A0G1D0V9_9BACT</name>
<gene>
    <name evidence="7" type="ORF">UV33_C0024G0005</name>
</gene>
<evidence type="ECO:0000256" key="3">
    <source>
        <dbReference type="ARBA" id="ARBA00022679"/>
    </source>
</evidence>
<sequence length="243" mass="26941">KPLEGKLFDTVEMNLAFQSGQVKLRQKIKVRFEDGQDIETTPGRVFFNQALLPGMSFVNEAVGAKGIQEIVMKAFNRFSKDEVQELVDNLKDFGFWGSTLSGLSLGIFDNKIIPEKDKLIESGDKEIAEVETNFRKGLITNEEKRVLTEEIWTRIGDDIAKKTLASLTPDNPVSIIVESGGARATTEQIKQLSGMRGFSVDPTGKIVELPTKSNYRQGLSVFEYFTSSRGARKGVADRAIKTG</sequence>
<dbReference type="Pfam" id="PF04983">
    <property type="entry name" value="RNA_pol_Rpb1_3"/>
    <property type="match status" value="1"/>
</dbReference>
<evidence type="ECO:0000256" key="4">
    <source>
        <dbReference type="ARBA" id="ARBA00022695"/>
    </source>
</evidence>
<evidence type="ECO:0000256" key="2">
    <source>
        <dbReference type="ARBA" id="ARBA00022478"/>
    </source>
</evidence>
<dbReference type="EC" id="2.7.7.6" evidence="1"/>
<evidence type="ECO:0000256" key="5">
    <source>
        <dbReference type="ARBA" id="ARBA00023163"/>
    </source>
</evidence>
<dbReference type="GO" id="GO:0006351">
    <property type="term" value="P:DNA-templated transcription"/>
    <property type="evidence" value="ECO:0007669"/>
    <property type="project" value="InterPro"/>
</dbReference>
<dbReference type="InterPro" id="IPR007066">
    <property type="entry name" value="RNA_pol_Rpb1_3"/>
</dbReference>
<protein>
    <recommendedName>
        <fullName evidence="1">DNA-directed RNA polymerase</fullName>
        <ecNumber evidence="1">2.7.7.6</ecNumber>
    </recommendedName>
</protein>
<dbReference type="InterPro" id="IPR038120">
    <property type="entry name" value="Rpb1_funnel_sf"/>
</dbReference>
<dbReference type="AlphaFoldDB" id="A0A0G1D0V9"/>
<organism evidence="7 8">
    <name type="scientific">Candidatus Daviesbacteria bacterium GW2011_GWA1_42_6</name>
    <dbReference type="NCBI Taxonomy" id="1618420"/>
    <lineage>
        <taxon>Bacteria</taxon>
        <taxon>Candidatus Daviesiibacteriota</taxon>
    </lineage>
</organism>
<dbReference type="PANTHER" id="PTHR48443">
    <property type="entry name" value="DNA-DIRECTED RNA POLYMERASE SUBUNIT BETA"/>
    <property type="match status" value="1"/>
</dbReference>
<dbReference type="InterPro" id="IPR042102">
    <property type="entry name" value="RNA_pol_Rpb1_3_sf"/>
</dbReference>
<comment type="caution">
    <text evidence="7">The sequence shown here is derived from an EMBL/GenBank/DDBJ whole genome shotgun (WGS) entry which is preliminary data.</text>
</comment>
<dbReference type="GO" id="GO:0000428">
    <property type="term" value="C:DNA-directed RNA polymerase complex"/>
    <property type="evidence" value="ECO:0007669"/>
    <property type="project" value="UniProtKB-KW"/>
</dbReference>
<dbReference type="Gene3D" id="1.10.132.30">
    <property type="match status" value="1"/>
</dbReference>
<feature type="non-terminal residue" evidence="7">
    <location>
        <position position="1"/>
    </location>
</feature>
<accession>A0A0G1D0V9</accession>
<evidence type="ECO:0000256" key="1">
    <source>
        <dbReference type="ARBA" id="ARBA00012418"/>
    </source>
</evidence>
<keyword evidence="3" id="KW-0808">Transferase</keyword>
<feature type="domain" description="RNA polymerase Rpb1" evidence="6">
    <location>
        <begin position="6"/>
        <end position="109"/>
    </location>
</feature>
<dbReference type="Proteomes" id="UP000034135">
    <property type="component" value="Unassembled WGS sequence"/>
</dbReference>
<proteinExistence type="predicted"/>
<dbReference type="GO" id="GO:0003899">
    <property type="term" value="F:DNA-directed RNA polymerase activity"/>
    <property type="evidence" value="ECO:0007669"/>
    <property type="project" value="UniProtKB-EC"/>
</dbReference>
<reference evidence="7 8" key="1">
    <citation type="journal article" date="2015" name="Nature">
        <title>rRNA introns, odd ribosomes, and small enigmatic genomes across a large radiation of phyla.</title>
        <authorList>
            <person name="Brown C.T."/>
            <person name="Hug L.A."/>
            <person name="Thomas B.C."/>
            <person name="Sharon I."/>
            <person name="Castelle C.J."/>
            <person name="Singh A."/>
            <person name="Wilkins M.J."/>
            <person name="Williams K.H."/>
            <person name="Banfield J.F."/>
        </authorList>
    </citation>
    <scope>NUCLEOTIDE SEQUENCE [LARGE SCALE GENOMIC DNA]</scope>
</reference>
<dbReference type="EMBL" id="LCEB01000024">
    <property type="protein sequence ID" value="KKS64516.1"/>
    <property type="molecule type" value="Genomic_DNA"/>
</dbReference>
<keyword evidence="2 7" id="KW-0240">DNA-directed RNA polymerase</keyword>
<evidence type="ECO:0000313" key="7">
    <source>
        <dbReference type="EMBL" id="KKS64516.1"/>
    </source>
</evidence>
<keyword evidence="5" id="KW-0804">Transcription</keyword>
<keyword evidence="4" id="KW-0548">Nucleotidyltransferase</keyword>
<evidence type="ECO:0000259" key="6">
    <source>
        <dbReference type="Pfam" id="PF04983"/>
    </source>
</evidence>